<evidence type="ECO:0000313" key="3">
    <source>
        <dbReference type="EMBL" id="CAI5451421.1"/>
    </source>
</evidence>
<keyword evidence="1" id="KW-0472">Membrane</keyword>
<keyword evidence="1" id="KW-1133">Transmembrane helix</keyword>
<sequence length="247" mass="28472">MVLLLFFLFCFLELCLKSQCETSYTSEHTIGLENDIGDICMSVTFRVEVLNTENNNTEALPFNLANGKISGKCAIDRKHDAIISSTIEEENGRVKKLKFAFRTEEMHVKRVDELRWQLKKVEYTEKYEGNTAVFESDNSSVIFSAPLTQKYVCEDSLNVTLQSDEFNFPIVIMFYPEIDVQPYGPKSNSFLCERTRRRTLSDSLQHRSTIFAGVILAISSIAHIIGHMVRRHFMPQRKEIYESLTRS</sequence>
<evidence type="ECO:0000256" key="1">
    <source>
        <dbReference type="SAM" id="Phobius"/>
    </source>
</evidence>
<keyword evidence="1" id="KW-0812">Transmembrane</keyword>
<proteinExistence type="predicted"/>
<organism evidence="3 4">
    <name type="scientific">Caenorhabditis angaria</name>
    <dbReference type="NCBI Taxonomy" id="860376"/>
    <lineage>
        <taxon>Eukaryota</taxon>
        <taxon>Metazoa</taxon>
        <taxon>Ecdysozoa</taxon>
        <taxon>Nematoda</taxon>
        <taxon>Chromadorea</taxon>
        <taxon>Rhabditida</taxon>
        <taxon>Rhabditina</taxon>
        <taxon>Rhabditomorpha</taxon>
        <taxon>Rhabditoidea</taxon>
        <taxon>Rhabditidae</taxon>
        <taxon>Peloderinae</taxon>
        <taxon>Caenorhabditis</taxon>
    </lineage>
</organism>
<evidence type="ECO:0000313" key="4">
    <source>
        <dbReference type="Proteomes" id="UP001152747"/>
    </source>
</evidence>
<dbReference type="Gene3D" id="2.40.160.110">
    <property type="match status" value="1"/>
</dbReference>
<feature type="signal peptide" evidence="2">
    <location>
        <begin position="1"/>
        <end position="20"/>
    </location>
</feature>
<reference evidence="3" key="1">
    <citation type="submission" date="2022-11" db="EMBL/GenBank/DDBJ databases">
        <authorList>
            <person name="Kikuchi T."/>
        </authorList>
    </citation>
    <scope>NUCLEOTIDE SEQUENCE</scope>
    <source>
        <strain evidence="3">PS1010</strain>
    </source>
</reference>
<keyword evidence="2" id="KW-0732">Signal</keyword>
<keyword evidence="4" id="KW-1185">Reference proteome</keyword>
<dbReference type="OrthoDB" id="5912629at2759"/>
<feature type="transmembrane region" description="Helical" evidence="1">
    <location>
        <begin position="210"/>
        <end position="229"/>
    </location>
</feature>
<dbReference type="Proteomes" id="UP001152747">
    <property type="component" value="Unassembled WGS sequence"/>
</dbReference>
<dbReference type="EMBL" id="CANHGI010000005">
    <property type="protein sequence ID" value="CAI5451421.1"/>
    <property type="molecule type" value="Genomic_DNA"/>
</dbReference>
<gene>
    <name evidence="3" type="ORF">CAMP_LOCUS14058</name>
</gene>
<comment type="caution">
    <text evidence="3">The sequence shown here is derived from an EMBL/GenBank/DDBJ whole genome shotgun (WGS) entry which is preliminary data.</text>
</comment>
<dbReference type="AlphaFoldDB" id="A0A9P1N7Y3"/>
<evidence type="ECO:0000256" key="2">
    <source>
        <dbReference type="SAM" id="SignalP"/>
    </source>
</evidence>
<protein>
    <submittedName>
        <fullName evidence="3">Uncharacterized protein</fullName>
    </submittedName>
</protein>
<name>A0A9P1N7Y3_9PELO</name>
<feature type="chain" id="PRO_5040116630" evidence="2">
    <location>
        <begin position="21"/>
        <end position="247"/>
    </location>
</feature>
<accession>A0A9P1N7Y3</accession>